<dbReference type="InterPro" id="IPR034751">
    <property type="entry name" value="Yippee"/>
</dbReference>
<dbReference type="EMBL" id="CAJNNW010027267">
    <property type="protein sequence ID" value="CAE8690496.1"/>
    <property type="molecule type" value="Genomic_DNA"/>
</dbReference>
<comment type="similarity">
    <text evidence="1 4">Belongs to the yippee family.</text>
</comment>
<accession>A0A813JZU4</accession>
<evidence type="ECO:0000313" key="8">
    <source>
        <dbReference type="Proteomes" id="UP000626109"/>
    </source>
</evidence>
<evidence type="ECO:0000313" key="7">
    <source>
        <dbReference type="EMBL" id="CAE8690496.1"/>
    </source>
</evidence>
<evidence type="ECO:0000256" key="1">
    <source>
        <dbReference type="ARBA" id="ARBA00005613"/>
    </source>
</evidence>
<feature type="domain" description="Yippee" evidence="5">
    <location>
        <begin position="14"/>
        <end position="111"/>
    </location>
</feature>
<sequence length="117" mass="13290">MGRFFQRFYSDDEPVYSCLGCGAHFAQYKELLSTNFRGRTGNALLFNNVINVTAGPLEDSVMTTGLHTIRCLYCVVCQERVGWKYEVAFEEDQKYKEGRFILEEELISSAPNGPTEA</sequence>
<dbReference type="EMBL" id="CAJNNV010033028">
    <property type="protein sequence ID" value="CAE8641837.1"/>
    <property type="molecule type" value="Genomic_DNA"/>
</dbReference>
<dbReference type="InterPro" id="IPR004910">
    <property type="entry name" value="Yippee/Mis18/Cereblon"/>
</dbReference>
<dbReference type="InterPro" id="IPR039058">
    <property type="entry name" value="Yippee_fam"/>
</dbReference>
<dbReference type="PANTHER" id="PTHR13848">
    <property type="entry name" value="PROTEIN YIPPEE-LIKE CG15309-RELATED"/>
    <property type="match status" value="1"/>
</dbReference>
<name>A0A813JZU4_POLGL</name>
<keyword evidence="3" id="KW-0862">Zinc</keyword>
<gene>
    <name evidence="6" type="ORF">PGLA1383_LOCUS56428</name>
    <name evidence="7" type="ORF">PGLA2088_LOCUS26983</name>
</gene>
<evidence type="ECO:0000256" key="3">
    <source>
        <dbReference type="ARBA" id="ARBA00022833"/>
    </source>
</evidence>
<dbReference type="AlphaFoldDB" id="A0A813JZU4"/>
<dbReference type="OMA" id="SSRIYGC"/>
<dbReference type="GO" id="GO:0046872">
    <property type="term" value="F:metal ion binding"/>
    <property type="evidence" value="ECO:0007669"/>
    <property type="project" value="UniProtKB-KW"/>
</dbReference>
<proteinExistence type="inferred from homology"/>
<evidence type="ECO:0000313" key="6">
    <source>
        <dbReference type="EMBL" id="CAE8641837.1"/>
    </source>
</evidence>
<evidence type="ECO:0000256" key="2">
    <source>
        <dbReference type="ARBA" id="ARBA00022723"/>
    </source>
</evidence>
<evidence type="ECO:0000256" key="4">
    <source>
        <dbReference type="RuleBase" id="RU110713"/>
    </source>
</evidence>
<keyword evidence="2" id="KW-0479">Metal-binding</keyword>
<protein>
    <recommendedName>
        <fullName evidence="4">Protein yippee-like</fullName>
    </recommendedName>
</protein>
<keyword evidence="9" id="KW-1185">Reference proteome</keyword>
<dbReference type="Proteomes" id="UP000626109">
    <property type="component" value="Unassembled WGS sequence"/>
</dbReference>
<organism evidence="7 8">
    <name type="scientific">Polarella glacialis</name>
    <name type="common">Dinoflagellate</name>
    <dbReference type="NCBI Taxonomy" id="89957"/>
    <lineage>
        <taxon>Eukaryota</taxon>
        <taxon>Sar</taxon>
        <taxon>Alveolata</taxon>
        <taxon>Dinophyceae</taxon>
        <taxon>Suessiales</taxon>
        <taxon>Suessiaceae</taxon>
        <taxon>Polarella</taxon>
    </lineage>
</organism>
<dbReference type="PROSITE" id="PS51792">
    <property type="entry name" value="YIPPEE"/>
    <property type="match status" value="1"/>
</dbReference>
<dbReference type="Pfam" id="PF03226">
    <property type="entry name" value="Yippee-Mis18"/>
    <property type="match status" value="1"/>
</dbReference>
<reference evidence="7" key="1">
    <citation type="submission" date="2021-02" db="EMBL/GenBank/DDBJ databases">
        <authorList>
            <person name="Dougan E. K."/>
            <person name="Rhodes N."/>
            <person name="Thang M."/>
            <person name="Chan C."/>
        </authorList>
    </citation>
    <scope>NUCLEOTIDE SEQUENCE</scope>
</reference>
<dbReference type="Proteomes" id="UP000654075">
    <property type="component" value="Unassembled WGS sequence"/>
</dbReference>
<evidence type="ECO:0000313" key="9">
    <source>
        <dbReference type="Proteomes" id="UP000654075"/>
    </source>
</evidence>
<comment type="caution">
    <text evidence="7">The sequence shown here is derived from an EMBL/GenBank/DDBJ whole genome shotgun (WGS) entry which is preliminary data.</text>
</comment>
<dbReference type="OrthoDB" id="6407410at2759"/>
<evidence type="ECO:0000259" key="5">
    <source>
        <dbReference type="PROSITE" id="PS51792"/>
    </source>
</evidence>